<dbReference type="AlphaFoldDB" id="A0A0D9P9S3"/>
<feature type="compositionally biased region" description="Polar residues" evidence="1">
    <location>
        <begin position="41"/>
        <end position="60"/>
    </location>
</feature>
<protein>
    <submittedName>
        <fullName evidence="2">Uncharacterized protein</fullName>
    </submittedName>
</protein>
<sequence>MILLATAVPFFFGTDTGTCALEFFPHGTRGVTNSNSMVSLKAQPRSNEGSLGRSLSNSSKEPVDAPSPCEPMAQNTEWDRK</sequence>
<dbReference type="Proteomes" id="UP000054544">
    <property type="component" value="Unassembled WGS sequence"/>
</dbReference>
<reference evidence="3" key="1">
    <citation type="journal article" date="2014" name="BMC Genomics">
        <title>The genome sequence of the biocontrol fungus Metarhizium anisopliae and comparative genomics of Metarhizium species.</title>
        <authorList>
            <person name="Pattemore J.A."/>
            <person name="Hane J.K."/>
            <person name="Williams A.H."/>
            <person name="Wilson B.A."/>
            <person name="Stodart B.J."/>
            <person name="Ash G.J."/>
        </authorList>
    </citation>
    <scope>NUCLEOTIDE SEQUENCE [LARGE SCALE GENOMIC DNA]</scope>
    <source>
        <strain evidence="3">BRIP 53293</strain>
    </source>
</reference>
<evidence type="ECO:0000313" key="3">
    <source>
        <dbReference type="Proteomes" id="UP000054544"/>
    </source>
</evidence>
<feature type="region of interest" description="Disordered" evidence="1">
    <location>
        <begin position="41"/>
        <end position="81"/>
    </location>
</feature>
<evidence type="ECO:0000256" key="1">
    <source>
        <dbReference type="SAM" id="MobiDB-lite"/>
    </source>
</evidence>
<proteinExistence type="predicted"/>
<evidence type="ECO:0000313" key="2">
    <source>
        <dbReference type="EMBL" id="KJK81530.1"/>
    </source>
</evidence>
<accession>A0A0D9P9S3</accession>
<name>A0A0D9P9S3_METAN</name>
<keyword evidence="3" id="KW-1185">Reference proteome</keyword>
<dbReference type="EMBL" id="KE384725">
    <property type="protein sequence ID" value="KJK81530.1"/>
    <property type="molecule type" value="Genomic_DNA"/>
</dbReference>
<gene>
    <name evidence="2" type="ORF">H634G_02790</name>
</gene>
<organism evidence="2 3">
    <name type="scientific">Metarhizium anisopliae BRIP 53293</name>
    <dbReference type="NCBI Taxonomy" id="1291518"/>
    <lineage>
        <taxon>Eukaryota</taxon>
        <taxon>Fungi</taxon>
        <taxon>Dikarya</taxon>
        <taxon>Ascomycota</taxon>
        <taxon>Pezizomycotina</taxon>
        <taxon>Sordariomycetes</taxon>
        <taxon>Hypocreomycetidae</taxon>
        <taxon>Hypocreales</taxon>
        <taxon>Clavicipitaceae</taxon>
        <taxon>Metarhizium</taxon>
    </lineage>
</organism>